<sequence length="104" mass="11493">MFLSVRICSDEMECGTGSLSVSVLHGCSSASVSTKYLSALDQPICNSYCKTPLEPSILKLRLSFQESRTTPITQLVSFHGSLEQNKFMFMTLYLSPRSFLPDGT</sequence>
<evidence type="ECO:0000313" key="2">
    <source>
        <dbReference type="Proteomes" id="UP001229421"/>
    </source>
</evidence>
<dbReference type="Proteomes" id="UP001229421">
    <property type="component" value="Unassembled WGS sequence"/>
</dbReference>
<dbReference type="EMBL" id="JAUHHV010000005">
    <property type="protein sequence ID" value="KAK1424559.1"/>
    <property type="molecule type" value="Genomic_DNA"/>
</dbReference>
<name>A0AAD8KK95_TARER</name>
<proteinExistence type="predicted"/>
<organism evidence="1 2">
    <name type="scientific">Tagetes erecta</name>
    <name type="common">African marigold</name>
    <dbReference type="NCBI Taxonomy" id="13708"/>
    <lineage>
        <taxon>Eukaryota</taxon>
        <taxon>Viridiplantae</taxon>
        <taxon>Streptophyta</taxon>
        <taxon>Embryophyta</taxon>
        <taxon>Tracheophyta</taxon>
        <taxon>Spermatophyta</taxon>
        <taxon>Magnoliopsida</taxon>
        <taxon>eudicotyledons</taxon>
        <taxon>Gunneridae</taxon>
        <taxon>Pentapetalae</taxon>
        <taxon>asterids</taxon>
        <taxon>campanulids</taxon>
        <taxon>Asterales</taxon>
        <taxon>Asteraceae</taxon>
        <taxon>Asteroideae</taxon>
        <taxon>Heliantheae alliance</taxon>
        <taxon>Tageteae</taxon>
        <taxon>Tagetes</taxon>
    </lineage>
</organism>
<protein>
    <submittedName>
        <fullName evidence="1">Uncharacterized protein</fullName>
    </submittedName>
</protein>
<comment type="caution">
    <text evidence="1">The sequence shown here is derived from an EMBL/GenBank/DDBJ whole genome shotgun (WGS) entry which is preliminary data.</text>
</comment>
<gene>
    <name evidence="1" type="ORF">QVD17_19891</name>
</gene>
<keyword evidence="2" id="KW-1185">Reference proteome</keyword>
<evidence type="ECO:0000313" key="1">
    <source>
        <dbReference type="EMBL" id="KAK1424559.1"/>
    </source>
</evidence>
<dbReference type="AlphaFoldDB" id="A0AAD8KK95"/>
<reference evidence="1" key="1">
    <citation type="journal article" date="2023" name="bioRxiv">
        <title>Improved chromosome-level genome assembly for marigold (Tagetes erecta).</title>
        <authorList>
            <person name="Jiang F."/>
            <person name="Yuan L."/>
            <person name="Wang S."/>
            <person name="Wang H."/>
            <person name="Xu D."/>
            <person name="Wang A."/>
            <person name="Fan W."/>
        </authorList>
    </citation>
    <scope>NUCLEOTIDE SEQUENCE</scope>
    <source>
        <strain evidence="1">WSJ</strain>
        <tissue evidence="1">Leaf</tissue>
    </source>
</reference>
<accession>A0AAD8KK95</accession>